<feature type="domain" description="DUF7014" evidence="2">
    <location>
        <begin position="181"/>
        <end position="322"/>
    </location>
</feature>
<comment type="caution">
    <text evidence="3">The sequence shown here is derived from an EMBL/GenBank/DDBJ whole genome shotgun (WGS) entry which is preliminary data.</text>
</comment>
<gene>
    <name evidence="3" type="ORF">QK289_13115</name>
</gene>
<evidence type="ECO:0008006" key="5">
    <source>
        <dbReference type="Google" id="ProtNLM"/>
    </source>
</evidence>
<evidence type="ECO:0000313" key="3">
    <source>
        <dbReference type="EMBL" id="MDI3235950.1"/>
    </source>
</evidence>
<keyword evidence="4" id="KW-1185">Reference proteome</keyword>
<dbReference type="Pfam" id="PF22809">
    <property type="entry name" value="DUF7014"/>
    <property type="match status" value="1"/>
</dbReference>
<reference evidence="3 4" key="1">
    <citation type="submission" date="2023-04" db="EMBL/GenBank/DDBJ databases">
        <title>Antarctic isolates genomes.</title>
        <authorList>
            <person name="Dimov S.G."/>
        </authorList>
    </citation>
    <scope>NUCLEOTIDE SEQUENCE [LARGE SCALE GENOMIC DNA]</scope>
    <source>
        <strain evidence="3 4">AL19</strain>
    </source>
</reference>
<feature type="domain" description="HEPN AbiJ-N-terminal" evidence="1">
    <location>
        <begin position="9"/>
        <end position="172"/>
    </location>
</feature>
<name>A0ABT6R4S5_9BACL</name>
<dbReference type="Pfam" id="PF18863">
    <property type="entry name" value="AbiJ_NTD4"/>
    <property type="match status" value="1"/>
</dbReference>
<accession>A0ABT6R4S5</accession>
<dbReference type="InterPro" id="IPR054280">
    <property type="entry name" value="DUF7014"/>
</dbReference>
<sequence length="325" mass="37381">MNEDFFGPELFSERLNPIVHEVYVYDQISEKARMQIYHQIQRLLPRDFFDTKAMNMFQEILNYLTFRYGVINESKLISTPYYDLFKGEALTEPEKKAFFLLLRSSKSDFLLTLDLIELISRHVSIFYDETVSENLNTAFNEIFRKNGIGYEIINGTLISKDNEVVHSEIVKPSLQYLSQPEYAGANEELLQAFSDFKEGQFKNAIINANKAFESTLKIIIEKNEWQPIKFIPRAKRKPNTESPKTELEKAVASDLIETLTQNIKTESFQRNALMGMSNTLQSLASLRNTVGHGQGAVVSEVDIRRCEFAIHTAATNILFLVRTYG</sequence>
<protein>
    <recommendedName>
        <fullName evidence="5">Abortive infection protein-like C-terminal domain-containing protein</fullName>
    </recommendedName>
</protein>
<evidence type="ECO:0000259" key="2">
    <source>
        <dbReference type="Pfam" id="PF22809"/>
    </source>
</evidence>
<evidence type="ECO:0000259" key="1">
    <source>
        <dbReference type="Pfam" id="PF18863"/>
    </source>
</evidence>
<dbReference type="Proteomes" id="UP001243286">
    <property type="component" value="Unassembled WGS sequence"/>
</dbReference>
<organism evidence="3 4">
    <name type="scientific">Exiguobacterium antarcticum</name>
    <dbReference type="NCBI Taxonomy" id="132920"/>
    <lineage>
        <taxon>Bacteria</taxon>
        <taxon>Bacillati</taxon>
        <taxon>Bacillota</taxon>
        <taxon>Bacilli</taxon>
        <taxon>Bacillales</taxon>
        <taxon>Bacillales Family XII. Incertae Sedis</taxon>
        <taxon>Exiguobacterium</taxon>
    </lineage>
</organism>
<dbReference type="EMBL" id="JASBQV010000025">
    <property type="protein sequence ID" value="MDI3235950.1"/>
    <property type="molecule type" value="Genomic_DNA"/>
</dbReference>
<evidence type="ECO:0000313" key="4">
    <source>
        <dbReference type="Proteomes" id="UP001243286"/>
    </source>
</evidence>
<dbReference type="RefSeq" id="WP_282356934.1">
    <property type="nucleotide sequence ID" value="NZ_JASBQV010000025.1"/>
</dbReference>
<proteinExistence type="predicted"/>
<dbReference type="InterPro" id="IPR049503">
    <property type="entry name" value="AbiJ_NTD4"/>
</dbReference>